<dbReference type="Proteomes" id="UP000245207">
    <property type="component" value="Unassembled WGS sequence"/>
</dbReference>
<protein>
    <recommendedName>
        <fullName evidence="4">TIR domain-containing protein</fullName>
    </recommendedName>
</protein>
<dbReference type="EMBL" id="PKPP01001885">
    <property type="protein sequence ID" value="PWA79232.1"/>
    <property type="molecule type" value="Genomic_DNA"/>
</dbReference>
<dbReference type="Pfam" id="PF00931">
    <property type="entry name" value="NB-ARC"/>
    <property type="match status" value="1"/>
</dbReference>
<dbReference type="Gene3D" id="3.40.50.10140">
    <property type="entry name" value="Toll/interleukin-1 receptor homology (TIR) domain"/>
    <property type="match status" value="1"/>
</dbReference>
<dbReference type="InterPro" id="IPR000157">
    <property type="entry name" value="TIR_dom"/>
</dbReference>
<organism evidence="5 6">
    <name type="scientific">Artemisia annua</name>
    <name type="common">Sweet wormwood</name>
    <dbReference type="NCBI Taxonomy" id="35608"/>
    <lineage>
        <taxon>Eukaryota</taxon>
        <taxon>Viridiplantae</taxon>
        <taxon>Streptophyta</taxon>
        <taxon>Embryophyta</taxon>
        <taxon>Tracheophyta</taxon>
        <taxon>Spermatophyta</taxon>
        <taxon>Magnoliopsida</taxon>
        <taxon>eudicotyledons</taxon>
        <taxon>Gunneridae</taxon>
        <taxon>Pentapetalae</taxon>
        <taxon>asterids</taxon>
        <taxon>campanulids</taxon>
        <taxon>Asterales</taxon>
        <taxon>Asteraceae</taxon>
        <taxon>Asteroideae</taxon>
        <taxon>Anthemideae</taxon>
        <taxon>Artemisiinae</taxon>
        <taxon>Artemisia</taxon>
    </lineage>
</organism>
<dbReference type="GO" id="GO:0007165">
    <property type="term" value="P:signal transduction"/>
    <property type="evidence" value="ECO:0007669"/>
    <property type="project" value="InterPro"/>
</dbReference>
<dbReference type="Pfam" id="PF07725">
    <property type="entry name" value="LRR_3"/>
    <property type="match status" value="1"/>
</dbReference>
<dbReference type="PROSITE" id="PS50104">
    <property type="entry name" value="TIR"/>
    <property type="match status" value="1"/>
</dbReference>
<dbReference type="PANTHER" id="PTHR11017:SF271">
    <property type="entry name" value="DISEASE RESISTANCE PROTEIN (TIR-NBS-LRR CLASS) FAMILY"/>
    <property type="match status" value="1"/>
</dbReference>
<keyword evidence="6" id="KW-1185">Reference proteome</keyword>
<name>A0A2U1P0E4_ARTAN</name>
<evidence type="ECO:0000259" key="4">
    <source>
        <dbReference type="PROSITE" id="PS50104"/>
    </source>
</evidence>
<dbReference type="InterPro" id="IPR002182">
    <property type="entry name" value="NB-ARC"/>
</dbReference>
<feature type="domain" description="TIR" evidence="4">
    <location>
        <begin position="7"/>
        <end position="167"/>
    </location>
</feature>
<gene>
    <name evidence="5" type="ORF">CTI12_AA063390</name>
</gene>
<evidence type="ECO:0000256" key="3">
    <source>
        <dbReference type="ARBA" id="ARBA00022821"/>
    </source>
</evidence>
<dbReference type="Pfam" id="PF01582">
    <property type="entry name" value="TIR"/>
    <property type="match status" value="1"/>
</dbReference>
<keyword evidence="1" id="KW-0433">Leucine-rich repeat</keyword>
<dbReference type="GO" id="GO:0006952">
    <property type="term" value="P:defense response"/>
    <property type="evidence" value="ECO:0007669"/>
    <property type="project" value="UniProtKB-KW"/>
</dbReference>
<evidence type="ECO:0000256" key="1">
    <source>
        <dbReference type="ARBA" id="ARBA00022614"/>
    </source>
</evidence>
<dbReference type="AlphaFoldDB" id="A0A2U1P0E4"/>
<keyword evidence="2" id="KW-0677">Repeat</keyword>
<sequence length="1140" mass="128681">MDSSSSSNNNVFLSYKCLDTNKTLTDHLYVALTQAGIHTFKHDHHLPIGHNLQSLSLKAITESRLSVVVFSKNYACSESCLDELVDIVECKVQLGQLVVPVFYDVEFNDVCEQLGEFGDGYDDEKVERWRSALREVEKLPGWDLRNFADGYEAKFIQQIVRHVLEKLRITKLHVARHPVGLEYRVRKLHSLLKIGSNDVRIVGIYGMGGIGKSTIAKSFYNSSFHLFEDSCFLANVREVSKQPNGLARLQKQLLSQIGKGTKVKIANDHIGKTFLQERLCYKRALIILDDVDQLSQLEALAGQRHWFGLGSRIIITTRNEHLLTQAKVDEKYRALKLNHSESLRLFSWHAFKTPVPLVNYKKLSNKIVSYIGGLPLALEVLGASLLGQTKKELWQSTLEKLRQIPPHKILEKLRISYESLDDVKIKNIFLDIACFFIGMDKDYVFDILNGCGLFPGVGISILVDRCLLGVGSNNKLKMHDLVRDMGRKIVNEKSPYEPGNRSRIWLQKDGSEAIEGLVLDLLAPMHLETKAFERMRKLRLLQINNVHLHGNFEGLFEELRWLCWHHCPLDSLPDELHPGKLVFLDMQHSKLNTLWQGTKFLGNLKILNMSESESLTTTPDFTGVPNLEKLSLISCPRLLNVDRTIGLLTKLTSLNLGYCNNLNNLPCNICNLRSLQTLSLEFASKLEQLPEKLGDMEQLRKINLSATAIEELPDSIGSLGNLSSLALAECKNLRGLPSSLCNVISLEYLYMNGCSSVHNLPEDVGNIKHLKVLSVIGTGVERLPESIGLLGELTALHLDKCKNLQSLPCSVCNLKSLEIFNISFCPRIELGDSVQMWDKCLPNLIRFNLKNCNLFEQNVPLNLGAFSLLNDLILGGNKFRSLPLSLGQLSNVFTLDLGGCRNLKSVEVFPPNLTWLILDGCSSLERLSLSELKSLSSLDLKKCSSLAEILGLENLYSIRSINIQGCSSLSTEFTTSLIQGDSGLVHDCAIYFSRMEIPNWFEYQTMGSSLISFDVPAHFHLDQLQLTVWADYSFGKLSNLARRFNMHIRNLTNDDELTFSLWGTSFEEGSWVRHISPYFPIKSGGRIEVYFEVKDRNVIGAEKIETDMKVGKFGVHIEKKKLSKHDFKLVTQTKRKPQRH</sequence>
<dbReference type="InterPro" id="IPR042197">
    <property type="entry name" value="Apaf_helical"/>
</dbReference>
<accession>A0A2U1P0E4</accession>
<dbReference type="SMART" id="SM00255">
    <property type="entry name" value="TIR"/>
    <property type="match status" value="1"/>
</dbReference>
<dbReference type="Gene3D" id="3.80.10.10">
    <property type="entry name" value="Ribonuclease Inhibitor"/>
    <property type="match status" value="2"/>
</dbReference>
<dbReference type="InterPro" id="IPR044974">
    <property type="entry name" value="Disease_R_plants"/>
</dbReference>
<dbReference type="SUPFAM" id="SSF52540">
    <property type="entry name" value="P-loop containing nucleoside triphosphate hydrolases"/>
    <property type="match status" value="1"/>
</dbReference>
<dbReference type="Pfam" id="PF23282">
    <property type="entry name" value="WHD_ROQ1"/>
    <property type="match status" value="1"/>
</dbReference>
<reference evidence="5 6" key="1">
    <citation type="journal article" date="2018" name="Mol. Plant">
        <title>The genome of Artemisia annua provides insight into the evolution of Asteraceae family and artemisinin biosynthesis.</title>
        <authorList>
            <person name="Shen Q."/>
            <person name="Zhang L."/>
            <person name="Liao Z."/>
            <person name="Wang S."/>
            <person name="Yan T."/>
            <person name="Shi P."/>
            <person name="Liu M."/>
            <person name="Fu X."/>
            <person name="Pan Q."/>
            <person name="Wang Y."/>
            <person name="Lv Z."/>
            <person name="Lu X."/>
            <person name="Zhang F."/>
            <person name="Jiang W."/>
            <person name="Ma Y."/>
            <person name="Chen M."/>
            <person name="Hao X."/>
            <person name="Li L."/>
            <person name="Tang Y."/>
            <person name="Lv G."/>
            <person name="Zhou Y."/>
            <person name="Sun X."/>
            <person name="Brodelius P.E."/>
            <person name="Rose J.K.C."/>
            <person name="Tang K."/>
        </authorList>
    </citation>
    <scope>NUCLEOTIDE SEQUENCE [LARGE SCALE GENOMIC DNA]</scope>
    <source>
        <strain evidence="6">cv. Huhao1</strain>
        <tissue evidence="5">Leaf</tissue>
    </source>
</reference>
<dbReference type="InterPro" id="IPR032675">
    <property type="entry name" value="LRR_dom_sf"/>
</dbReference>
<dbReference type="SUPFAM" id="SSF52058">
    <property type="entry name" value="L domain-like"/>
    <property type="match status" value="2"/>
</dbReference>
<dbReference type="PRINTS" id="PR00364">
    <property type="entry name" value="DISEASERSIST"/>
</dbReference>
<dbReference type="InterPro" id="IPR011713">
    <property type="entry name" value="Leu-rich_rpt_3"/>
</dbReference>
<dbReference type="InterPro" id="IPR058192">
    <property type="entry name" value="WHD_ROQ1-like"/>
</dbReference>
<dbReference type="Gene3D" id="1.10.8.430">
    <property type="entry name" value="Helical domain of apoptotic protease-activating factors"/>
    <property type="match status" value="1"/>
</dbReference>
<dbReference type="InterPro" id="IPR055414">
    <property type="entry name" value="LRR_R13L4/SHOC2-like"/>
</dbReference>
<dbReference type="Pfam" id="PF23598">
    <property type="entry name" value="LRR_14"/>
    <property type="match status" value="1"/>
</dbReference>
<dbReference type="PANTHER" id="PTHR11017">
    <property type="entry name" value="LEUCINE-RICH REPEAT-CONTAINING PROTEIN"/>
    <property type="match status" value="1"/>
</dbReference>
<evidence type="ECO:0000256" key="2">
    <source>
        <dbReference type="ARBA" id="ARBA00022737"/>
    </source>
</evidence>
<dbReference type="InterPro" id="IPR035897">
    <property type="entry name" value="Toll_tir_struct_dom_sf"/>
</dbReference>
<dbReference type="OrthoDB" id="1936883at2759"/>
<dbReference type="InterPro" id="IPR027417">
    <property type="entry name" value="P-loop_NTPase"/>
</dbReference>
<dbReference type="Gene3D" id="3.40.50.300">
    <property type="entry name" value="P-loop containing nucleotide triphosphate hydrolases"/>
    <property type="match status" value="1"/>
</dbReference>
<dbReference type="GO" id="GO:0051707">
    <property type="term" value="P:response to other organism"/>
    <property type="evidence" value="ECO:0007669"/>
    <property type="project" value="UniProtKB-ARBA"/>
</dbReference>
<comment type="caution">
    <text evidence="5">The sequence shown here is derived from an EMBL/GenBank/DDBJ whole genome shotgun (WGS) entry which is preliminary data.</text>
</comment>
<dbReference type="GO" id="GO:0043531">
    <property type="term" value="F:ADP binding"/>
    <property type="evidence" value="ECO:0007669"/>
    <property type="project" value="InterPro"/>
</dbReference>
<evidence type="ECO:0000313" key="5">
    <source>
        <dbReference type="EMBL" id="PWA79232.1"/>
    </source>
</evidence>
<evidence type="ECO:0000313" key="6">
    <source>
        <dbReference type="Proteomes" id="UP000245207"/>
    </source>
</evidence>
<proteinExistence type="predicted"/>
<dbReference type="SUPFAM" id="SSF52200">
    <property type="entry name" value="Toll/Interleukin receptor TIR domain"/>
    <property type="match status" value="1"/>
</dbReference>
<keyword evidence="3" id="KW-0611">Plant defense</keyword>